<evidence type="ECO:0000256" key="5">
    <source>
        <dbReference type="ARBA" id="ARBA00022475"/>
    </source>
</evidence>
<organism evidence="15 16">
    <name type="scientific">Terribacillus saccharophilus</name>
    <dbReference type="NCBI Taxonomy" id="361277"/>
    <lineage>
        <taxon>Bacteria</taxon>
        <taxon>Bacillati</taxon>
        <taxon>Bacillota</taxon>
        <taxon>Bacilli</taxon>
        <taxon>Bacillales</taxon>
        <taxon>Bacillaceae</taxon>
        <taxon>Terribacillus</taxon>
    </lineage>
</organism>
<evidence type="ECO:0000256" key="2">
    <source>
        <dbReference type="ARBA" id="ARBA00004401"/>
    </source>
</evidence>
<comment type="catalytic activity">
    <reaction evidence="1 12">
        <text>Cleavage of hydrophobic, N-terminal signal or leader sequences from secreted and periplasmic proteins.</text>
        <dbReference type="EC" id="3.4.21.89"/>
    </reaction>
</comment>
<dbReference type="PROSITE" id="PS00761">
    <property type="entry name" value="SPASE_I_3"/>
    <property type="match status" value="1"/>
</dbReference>
<dbReference type="InterPro" id="IPR019756">
    <property type="entry name" value="Pept_S26A_signal_pept_1_Ser-AS"/>
</dbReference>
<keyword evidence="10" id="KW-0472">Membrane</keyword>
<dbReference type="PROSITE" id="PS00501">
    <property type="entry name" value="SPASE_I_1"/>
    <property type="match status" value="1"/>
</dbReference>
<evidence type="ECO:0000256" key="1">
    <source>
        <dbReference type="ARBA" id="ARBA00000677"/>
    </source>
</evidence>
<accession>A0A075LNQ6</accession>
<dbReference type="PROSITE" id="PS00760">
    <property type="entry name" value="SPASE_I_2"/>
    <property type="match status" value="1"/>
</dbReference>
<evidence type="ECO:0000256" key="9">
    <source>
        <dbReference type="ARBA" id="ARBA00022989"/>
    </source>
</evidence>
<reference evidence="15 16" key="1">
    <citation type="submission" date="2014-07" db="EMBL/GenBank/DDBJ databases">
        <title>Complete genome sequence of a moderately halophilic bacterium Terribacillus aidingensis MP602, isolated from Cryptomeria fortunei in Tianmu mountain in China.</title>
        <authorList>
            <person name="Wang Y."/>
            <person name="Lu P."/>
            <person name="Zhang L."/>
        </authorList>
    </citation>
    <scope>NUCLEOTIDE SEQUENCE [LARGE SCALE GENOMIC DNA]</scope>
    <source>
        <strain evidence="15 16">MP602</strain>
    </source>
</reference>
<dbReference type="PANTHER" id="PTHR43390:SF1">
    <property type="entry name" value="CHLOROPLAST PROCESSING PEPTIDASE"/>
    <property type="match status" value="1"/>
</dbReference>
<dbReference type="AlphaFoldDB" id="A0A075LNQ6"/>
<dbReference type="NCBIfam" id="TIGR02227">
    <property type="entry name" value="sigpep_I_bact"/>
    <property type="match status" value="1"/>
</dbReference>
<dbReference type="OrthoDB" id="9802919at2"/>
<dbReference type="EMBL" id="CP008876">
    <property type="protein sequence ID" value="AIF66048.1"/>
    <property type="molecule type" value="Genomic_DNA"/>
</dbReference>
<gene>
    <name evidence="15" type="ORF">GZ22_04980</name>
</gene>
<dbReference type="PRINTS" id="PR00727">
    <property type="entry name" value="LEADERPTASE"/>
</dbReference>
<protein>
    <recommendedName>
        <fullName evidence="4 12">Signal peptidase I</fullName>
        <ecNumber evidence="4 12">3.4.21.89</ecNumber>
    </recommendedName>
</protein>
<evidence type="ECO:0000256" key="7">
    <source>
        <dbReference type="ARBA" id="ARBA00022692"/>
    </source>
</evidence>
<dbReference type="GeneID" id="34221630"/>
<dbReference type="InterPro" id="IPR036286">
    <property type="entry name" value="LexA/Signal_pep-like_sf"/>
</dbReference>
<dbReference type="InterPro" id="IPR019758">
    <property type="entry name" value="Pept_S26A_signal_pept_1_CS"/>
</dbReference>
<dbReference type="InterPro" id="IPR019533">
    <property type="entry name" value="Peptidase_S26"/>
</dbReference>
<evidence type="ECO:0000256" key="13">
    <source>
        <dbReference type="RuleBase" id="RU362042"/>
    </source>
</evidence>
<dbReference type="Pfam" id="PF10502">
    <property type="entry name" value="Peptidase_S26"/>
    <property type="match status" value="1"/>
</dbReference>
<evidence type="ECO:0000256" key="10">
    <source>
        <dbReference type="ARBA" id="ARBA00023136"/>
    </source>
</evidence>
<dbReference type="InterPro" id="IPR019757">
    <property type="entry name" value="Pept_S26A_signal_pept_1_Lys-AS"/>
</dbReference>
<dbReference type="EC" id="3.4.21.89" evidence="4 12"/>
<feature type="active site" evidence="11">
    <location>
        <position position="78"/>
    </location>
</feature>
<keyword evidence="5" id="KW-1003">Cell membrane</keyword>
<dbReference type="GO" id="GO:0009003">
    <property type="term" value="F:signal peptidase activity"/>
    <property type="evidence" value="ECO:0007669"/>
    <property type="project" value="UniProtKB-EC"/>
</dbReference>
<dbReference type="CDD" id="cd06530">
    <property type="entry name" value="S26_SPase_I"/>
    <property type="match status" value="1"/>
</dbReference>
<name>A0A075LNQ6_9BACI</name>
<keyword evidence="8 12" id="KW-0378">Hydrolase</keyword>
<comment type="subcellular location">
    <subcellularLocation>
        <location evidence="2">Cell membrane</location>
        <topology evidence="2">Single-pass type II membrane protein</topology>
    </subcellularLocation>
    <subcellularLocation>
        <location evidence="13">Membrane</location>
        <topology evidence="13">Single-pass type II membrane protein</topology>
    </subcellularLocation>
</comment>
<dbReference type="FunFam" id="2.10.109.10:FF:000008">
    <property type="entry name" value="Signal peptidase I"/>
    <property type="match status" value="1"/>
</dbReference>
<dbReference type="GO" id="GO:0004252">
    <property type="term" value="F:serine-type endopeptidase activity"/>
    <property type="evidence" value="ECO:0007669"/>
    <property type="project" value="InterPro"/>
</dbReference>
<dbReference type="Gene3D" id="2.10.109.10">
    <property type="entry name" value="Umud Fragment, subunit A"/>
    <property type="match status" value="1"/>
</dbReference>
<evidence type="ECO:0000313" key="15">
    <source>
        <dbReference type="EMBL" id="AIF66048.1"/>
    </source>
</evidence>
<dbReference type="SUPFAM" id="SSF51306">
    <property type="entry name" value="LexA/Signal peptidase"/>
    <property type="match status" value="1"/>
</dbReference>
<evidence type="ECO:0000256" key="3">
    <source>
        <dbReference type="ARBA" id="ARBA00009370"/>
    </source>
</evidence>
<keyword evidence="6 12" id="KW-0645">Protease</keyword>
<keyword evidence="7" id="KW-0812">Transmembrane</keyword>
<evidence type="ECO:0000259" key="14">
    <source>
        <dbReference type="Pfam" id="PF10502"/>
    </source>
</evidence>
<dbReference type="KEGG" id="tap:GZ22_04980"/>
<keyword evidence="9" id="KW-1133">Transmembrane helix</keyword>
<proteinExistence type="inferred from homology"/>
<dbReference type="Proteomes" id="UP000027980">
    <property type="component" value="Chromosome"/>
</dbReference>
<dbReference type="GO" id="GO:0005886">
    <property type="term" value="C:plasma membrane"/>
    <property type="evidence" value="ECO:0007669"/>
    <property type="project" value="UniProtKB-SubCell"/>
</dbReference>
<dbReference type="PANTHER" id="PTHR43390">
    <property type="entry name" value="SIGNAL PEPTIDASE I"/>
    <property type="match status" value="1"/>
</dbReference>
<dbReference type="GO" id="GO:0006465">
    <property type="term" value="P:signal peptide processing"/>
    <property type="evidence" value="ECO:0007669"/>
    <property type="project" value="InterPro"/>
</dbReference>
<evidence type="ECO:0000313" key="16">
    <source>
        <dbReference type="Proteomes" id="UP000027980"/>
    </source>
</evidence>
<evidence type="ECO:0000256" key="6">
    <source>
        <dbReference type="ARBA" id="ARBA00022670"/>
    </source>
</evidence>
<dbReference type="HOGENOM" id="CLU_028723_5_0_9"/>
<evidence type="ECO:0000256" key="4">
    <source>
        <dbReference type="ARBA" id="ARBA00013208"/>
    </source>
</evidence>
<comment type="similarity">
    <text evidence="3 13">Belongs to the peptidase S26 family.</text>
</comment>
<evidence type="ECO:0000256" key="11">
    <source>
        <dbReference type="PIRSR" id="PIRSR600223-1"/>
    </source>
</evidence>
<dbReference type="RefSeq" id="WP_038559302.1">
    <property type="nucleotide sequence ID" value="NZ_CP008876.1"/>
</dbReference>
<sequence>MKKKKHWKFFFLFAGIVLLIFFSRELIFADYRVEGESMEPTLQDGNFLMVNKFMNDADSIQRFDVIVFHATKDEDYVKRIIGMPGDTVEVSNDRLFVNGEYRPEHYLETYKDDVDGQLTYDFTLEDVTGRTTVPEGMLFVMGDNRRDSLDSRSFGFIPIEQVVGKVDAHFWPMSASGLSI</sequence>
<feature type="domain" description="Peptidase S26" evidence="14">
    <location>
        <begin position="9"/>
        <end position="171"/>
    </location>
</feature>
<dbReference type="InterPro" id="IPR000223">
    <property type="entry name" value="Pept_S26A_signal_pept_1"/>
</dbReference>
<evidence type="ECO:0000256" key="12">
    <source>
        <dbReference type="RuleBase" id="RU003993"/>
    </source>
</evidence>
<evidence type="ECO:0000256" key="8">
    <source>
        <dbReference type="ARBA" id="ARBA00022801"/>
    </source>
</evidence>
<feature type="active site" evidence="11">
    <location>
        <position position="37"/>
    </location>
</feature>